<dbReference type="Proteomes" id="UP000282311">
    <property type="component" value="Unassembled WGS sequence"/>
</dbReference>
<proteinExistence type="predicted"/>
<gene>
    <name evidence="1" type="ORF">D7M11_30615</name>
</gene>
<evidence type="ECO:0000313" key="1">
    <source>
        <dbReference type="EMBL" id="RKN70107.1"/>
    </source>
</evidence>
<dbReference type="GO" id="GO:0005975">
    <property type="term" value="P:carbohydrate metabolic process"/>
    <property type="evidence" value="ECO:0007669"/>
    <property type="project" value="InterPro"/>
</dbReference>
<dbReference type="RefSeq" id="WP_120751086.1">
    <property type="nucleotide sequence ID" value="NZ_RBAH01000032.1"/>
</dbReference>
<dbReference type="OrthoDB" id="2765619at2"/>
<dbReference type="InterPro" id="IPR008928">
    <property type="entry name" value="6-hairpin_glycosidase_sf"/>
</dbReference>
<name>A0A3B0BDE8_9BACL</name>
<dbReference type="SUPFAM" id="SSF48208">
    <property type="entry name" value="Six-hairpin glycosidases"/>
    <property type="match status" value="1"/>
</dbReference>
<comment type="caution">
    <text evidence="1">The sequence shown here is derived from an EMBL/GenBank/DDBJ whole genome shotgun (WGS) entry which is preliminary data.</text>
</comment>
<sequence>MNNQKIAVITTEPSDFSELLARQKGVEAVMIRPEESPSLEQYDAIAILGGVSKLPLLLPARMRVAVEAQLQKGKKVFAEYVGSIGHVYCESPVSTRFERLAVCADGQIEGLHKGDLIEDQCNVRLKPYSSFCSHSLPILQYVKKHAHDRVEMDEGVTAAICDRGLWFDNPEHLMICSFRLASAVRARFAPRDSAVKLLAYIVGWLIDAEADMSGLEFPYTVGSRNPDAPLTEQVKAAAGKALGWFERSGVVYDEGRSGALEGPGTEIYPDGTQRMGRIHRVDCIGEIALPYFLHSMLASDERSLAVASNLQNLVYEQFQCKEEGPLRGMIRWTEEAWGVCYQDDVARAIIPQLLRCLYTGSREHLDDIVEALDFLIRTTGTDGTRVYRTDNVKLTPEKLEQLRTTPGNLMSAHYNAFYYGALLLAYKLTGNKRFRGAAVKGLEAIMSVYPETKREQSETQEYCRLIMPLAWLVWVTGEATHREWLYRVSGDLQKFKHDCGAYLEWDDGYRASMRHEIGKGESSLIAKNGDPVIDLLYSNNWLPLGFIQAYFVTKDAHFKWLWEQLAGFLVSAQIHSGDPMIDGAWARAFDAEKAEVFGSPADVGWGPWSIESGWTMAEITSGLMMGLLEERLLPFYADAAAG</sequence>
<evidence type="ECO:0000313" key="2">
    <source>
        <dbReference type="Proteomes" id="UP000282311"/>
    </source>
</evidence>
<dbReference type="EMBL" id="RBAH01000032">
    <property type="protein sequence ID" value="RKN70107.1"/>
    <property type="molecule type" value="Genomic_DNA"/>
</dbReference>
<reference evidence="1 2" key="1">
    <citation type="journal article" date="2007" name="Int. J. Syst. Evol. Microbiol.">
        <title>Paenibacillus ginsengarvi sp. nov., isolated from soil from ginseng cultivation.</title>
        <authorList>
            <person name="Yoon M.H."/>
            <person name="Ten L.N."/>
            <person name="Im W.T."/>
        </authorList>
    </citation>
    <scope>NUCLEOTIDE SEQUENCE [LARGE SCALE GENOMIC DNA]</scope>
    <source>
        <strain evidence="1 2">KCTC 13059</strain>
    </source>
</reference>
<protein>
    <submittedName>
        <fullName evidence="1">Uncharacterized protein</fullName>
    </submittedName>
</protein>
<accession>A0A3B0BDE8</accession>
<organism evidence="1 2">
    <name type="scientific">Paenibacillus ginsengarvi</name>
    <dbReference type="NCBI Taxonomy" id="400777"/>
    <lineage>
        <taxon>Bacteria</taxon>
        <taxon>Bacillati</taxon>
        <taxon>Bacillota</taxon>
        <taxon>Bacilli</taxon>
        <taxon>Bacillales</taxon>
        <taxon>Paenibacillaceae</taxon>
        <taxon>Paenibacillus</taxon>
    </lineage>
</organism>
<keyword evidence="2" id="KW-1185">Reference proteome</keyword>
<dbReference type="AlphaFoldDB" id="A0A3B0BDE8"/>